<evidence type="ECO:0000313" key="2">
    <source>
        <dbReference type="EMBL" id="MBB4965172.1"/>
    </source>
</evidence>
<reference evidence="2 3" key="1">
    <citation type="submission" date="2020-08" db="EMBL/GenBank/DDBJ databases">
        <title>Sequencing the genomes of 1000 actinobacteria strains.</title>
        <authorList>
            <person name="Klenk H.-P."/>
        </authorList>
    </citation>
    <scope>NUCLEOTIDE SEQUENCE [LARGE SCALE GENOMIC DNA]</scope>
    <source>
        <strain evidence="2 3">DSM 45084</strain>
    </source>
</reference>
<accession>A0A7W7T373</accession>
<dbReference type="Pfam" id="PF09250">
    <property type="entry name" value="Prim-Pol"/>
    <property type="match status" value="1"/>
</dbReference>
<evidence type="ECO:0000259" key="1">
    <source>
        <dbReference type="Pfam" id="PF09250"/>
    </source>
</evidence>
<evidence type="ECO:0000313" key="3">
    <source>
        <dbReference type="Proteomes" id="UP000542674"/>
    </source>
</evidence>
<dbReference type="RefSeq" id="WP_184668591.1">
    <property type="nucleotide sequence ID" value="NZ_BAABAI010000013.1"/>
</dbReference>
<dbReference type="Proteomes" id="UP000542674">
    <property type="component" value="Unassembled WGS sequence"/>
</dbReference>
<dbReference type="AlphaFoldDB" id="A0A7W7T373"/>
<dbReference type="EMBL" id="JACHJS010000001">
    <property type="protein sequence ID" value="MBB4965172.1"/>
    <property type="molecule type" value="Genomic_DNA"/>
</dbReference>
<comment type="caution">
    <text evidence="2">The sequence shown here is derived from an EMBL/GenBank/DDBJ whole genome shotgun (WGS) entry which is preliminary data.</text>
</comment>
<name>A0A7W7T373_9PSEU</name>
<gene>
    <name evidence="2" type="ORF">F4559_002531</name>
</gene>
<dbReference type="InterPro" id="IPR015330">
    <property type="entry name" value="DNA_primase/pol_bifunc_N"/>
</dbReference>
<feature type="domain" description="DNA primase/polymerase bifunctional N-terminal" evidence="1">
    <location>
        <begin position="26"/>
        <end position="98"/>
    </location>
</feature>
<organism evidence="2 3">
    <name type="scientific">Saccharothrix violaceirubra</name>
    <dbReference type="NCBI Taxonomy" id="413306"/>
    <lineage>
        <taxon>Bacteria</taxon>
        <taxon>Bacillati</taxon>
        <taxon>Actinomycetota</taxon>
        <taxon>Actinomycetes</taxon>
        <taxon>Pseudonocardiales</taxon>
        <taxon>Pseudonocardiaceae</taxon>
        <taxon>Saccharothrix</taxon>
    </lineage>
</organism>
<proteinExistence type="predicted"/>
<protein>
    <recommendedName>
        <fullName evidence="1">DNA primase/polymerase bifunctional N-terminal domain-containing protein</fullName>
    </recommendedName>
</protein>
<keyword evidence="3" id="KW-1185">Reference proteome</keyword>
<sequence length="200" mass="21672">MIPRQKGKAVPTSTPDTEASTTLQAALHYVELGWPVIPGAIWKNGHLANPTDELPVTTPCLQPIEEATTDAELVRAWWSTPGLHQPNVFTVTGSELGAFAVVESLVMMLADDPWFSKLPTPVLAFPNMPVAYFLVRPPLPSVLLSHEARVVEAGMPMPLPPSALETTPVIWLVTPEQAGNRLMPGDALADLIHSYERKSA</sequence>